<evidence type="ECO:0000256" key="1">
    <source>
        <dbReference type="SAM" id="MobiDB-lite"/>
    </source>
</evidence>
<dbReference type="SUPFAM" id="SSF54427">
    <property type="entry name" value="NTF2-like"/>
    <property type="match status" value="1"/>
</dbReference>
<dbReference type="InterPro" id="IPR032710">
    <property type="entry name" value="NTF2-like_dom_sf"/>
</dbReference>
<sequence length="188" mass="21308">MLNDTANTSVQQALDALLRRHDMSVRSSSVSSTTSIPGGESGYDPMYPNNIPLDSSVKRFITHFYEVSDDPDRNDEWVGFFHEDATVLMGNDVAKGREEIRRLRRRMWKEVEARKHRVVKVFPAHFSADPSAVVMMHEAEFMLFGAAAFRMKDGKGDAVAGWAGHAQLKRDGLTAPWKLGFYRVYIQK</sequence>
<dbReference type="Proteomes" id="UP001197093">
    <property type="component" value="Unassembled WGS sequence"/>
</dbReference>
<name>A0AAD4I1Q5_9PEZI</name>
<feature type="region of interest" description="Disordered" evidence="1">
    <location>
        <begin position="28"/>
        <end position="48"/>
    </location>
</feature>
<accession>A0AAD4I1Q5</accession>
<comment type="caution">
    <text evidence="2">The sequence shown here is derived from an EMBL/GenBank/DDBJ whole genome shotgun (WGS) entry which is preliminary data.</text>
</comment>
<dbReference type="PANTHER" id="PTHR39401">
    <property type="entry name" value="SNOAL-LIKE DOMAIN-CONTAINING PROTEIN"/>
    <property type="match status" value="1"/>
</dbReference>
<evidence type="ECO:0000313" key="3">
    <source>
        <dbReference type="Proteomes" id="UP001197093"/>
    </source>
</evidence>
<proteinExistence type="predicted"/>
<organism evidence="2 3">
    <name type="scientific">Staphylotrichum longicolle</name>
    <dbReference type="NCBI Taxonomy" id="669026"/>
    <lineage>
        <taxon>Eukaryota</taxon>
        <taxon>Fungi</taxon>
        <taxon>Dikarya</taxon>
        <taxon>Ascomycota</taxon>
        <taxon>Pezizomycotina</taxon>
        <taxon>Sordariomycetes</taxon>
        <taxon>Sordariomycetidae</taxon>
        <taxon>Sordariales</taxon>
        <taxon>Chaetomiaceae</taxon>
        <taxon>Staphylotrichum</taxon>
    </lineage>
</organism>
<protein>
    <recommendedName>
        <fullName evidence="4">SnoaL-like domain-containing protein</fullName>
    </recommendedName>
</protein>
<evidence type="ECO:0000313" key="2">
    <source>
        <dbReference type="EMBL" id="KAG7290490.1"/>
    </source>
</evidence>
<dbReference type="EMBL" id="JAHCVI010000001">
    <property type="protein sequence ID" value="KAG7290490.1"/>
    <property type="molecule type" value="Genomic_DNA"/>
</dbReference>
<dbReference type="Gene3D" id="3.10.450.50">
    <property type="match status" value="1"/>
</dbReference>
<keyword evidence="3" id="KW-1185">Reference proteome</keyword>
<gene>
    <name evidence="2" type="ORF">NEMBOFW57_000492</name>
</gene>
<evidence type="ECO:0008006" key="4">
    <source>
        <dbReference type="Google" id="ProtNLM"/>
    </source>
</evidence>
<dbReference type="PANTHER" id="PTHR39401:SF1">
    <property type="entry name" value="SNOAL-LIKE DOMAIN-CONTAINING PROTEIN"/>
    <property type="match status" value="1"/>
</dbReference>
<dbReference type="AlphaFoldDB" id="A0AAD4I1Q5"/>
<reference evidence="2" key="1">
    <citation type="submission" date="2023-02" db="EMBL/GenBank/DDBJ databases">
        <authorList>
            <person name="Palmer J.M."/>
        </authorList>
    </citation>
    <scope>NUCLEOTIDE SEQUENCE</scope>
    <source>
        <strain evidence="2">FW57</strain>
    </source>
</reference>